<organism evidence="2 3">
    <name type="scientific">Uliginosibacterium silvisoli</name>
    <dbReference type="NCBI Taxonomy" id="3114758"/>
    <lineage>
        <taxon>Bacteria</taxon>
        <taxon>Pseudomonadati</taxon>
        <taxon>Pseudomonadota</taxon>
        <taxon>Betaproteobacteria</taxon>
        <taxon>Rhodocyclales</taxon>
        <taxon>Zoogloeaceae</taxon>
        <taxon>Uliginosibacterium</taxon>
    </lineage>
</organism>
<dbReference type="SUPFAM" id="SSF53850">
    <property type="entry name" value="Periplasmic binding protein-like II"/>
    <property type="match status" value="1"/>
</dbReference>
<evidence type="ECO:0000313" key="2">
    <source>
        <dbReference type="EMBL" id="MEC5385326.1"/>
    </source>
</evidence>
<dbReference type="Proteomes" id="UP001331561">
    <property type="component" value="Unassembled WGS sequence"/>
</dbReference>
<dbReference type="EMBL" id="JAYXHS010000001">
    <property type="protein sequence ID" value="MEC5385326.1"/>
    <property type="molecule type" value="Genomic_DNA"/>
</dbReference>
<sequence>MMLKLVQALSNRFLSPARATALPIACPHSRCVQASLNPLVIVFCALVASAPLHAMDVAILDAPVNEIDKRNDYTNILLTEILQRTQAKYGAFRVEYAPSYMYRDRLLTELKRGVVVNVTAKATRPDWEDSELLTLRIPVDKGITEYRISLIRAGDQDKFSRITDIEDLKRLTLGVGHAWSTRQVFQALNFKYEAAADWESLYKMLVAGRFDYFPRALSEVFVEYDDRKSSFPDMAIENSMLLYFPLPKYFFVSPQAPRLAARIDEGFKAMIKDGSFDKLFLKYHQPLIDRADFCSRRILRLNNPLLSDKTPLDKPEYWYDPYQKRSGRNTKAGCVTPASASPAHKRP</sequence>
<comment type="caution">
    <text evidence="2">The sequence shown here is derived from an EMBL/GenBank/DDBJ whole genome shotgun (WGS) entry which is preliminary data.</text>
</comment>
<evidence type="ECO:0000313" key="3">
    <source>
        <dbReference type="Proteomes" id="UP001331561"/>
    </source>
</evidence>
<proteinExistence type="predicted"/>
<name>A0ABU6K1C8_9RHOO</name>
<dbReference type="Gene3D" id="3.40.190.10">
    <property type="entry name" value="Periplasmic binding protein-like II"/>
    <property type="match status" value="2"/>
</dbReference>
<evidence type="ECO:0000256" key="1">
    <source>
        <dbReference type="SAM" id="MobiDB-lite"/>
    </source>
</evidence>
<reference evidence="2 3" key="1">
    <citation type="submission" date="2024-01" db="EMBL/GenBank/DDBJ databases">
        <title>Uliginosibacterium soil sp. nov.</title>
        <authorList>
            <person name="Lv Y."/>
        </authorList>
    </citation>
    <scope>NUCLEOTIDE SEQUENCE [LARGE SCALE GENOMIC DNA]</scope>
    <source>
        <strain evidence="2 3">H3</strain>
    </source>
</reference>
<gene>
    <name evidence="2" type="ORF">VVD49_06300</name>
</gene>
<evidence type="ECO:0008006" key="4">
    <source>
        <dbReference type="Google" id="ProtNLM"/>
    </source>
</evidence>
<feature type="region of interest" description="Disordered" evidence="1">
    <location>
        <begin position="323"/>
        <end position="347"/>
    </location>
</feature>
<dbReference type="RefSeq" id="WP_327598284.1">
    <property type="nucleotide sequence ID" value="NZ_JAYXHS010000001.1"/>
</dbReference>
<protein>
    <recommendedName>
        <fullName evidence="4">Solute-binding protein family 3/N-terminal domain-containing protein</fullName>
    </recommendedName>
</protein>
<accession>A0ABU6K1C8</accession>
<keyword evidence="3" id="KW-1185">Reference proteome</keyword>